<dbReference type="GeneID" id="300269318"/>
<dbReference type="EMBL" id="UAUF01000010">
    <property type="protein sequence ID" value="SPZ05267.1"/>
    <property type="molecule type" value="Genomic_DNA"/>
</dbReference>
<evidence type="ECO:0000313" key="1">
    <source>
        <dbReference type="EMBL" id="SPZ05267.1"/>
    </source>
</evidence>
<gene>
    <name evidence="1" type="ORF">NCTC11842_01687</name>
</gene>
<reference evidence="1 2" key="1">
    <citation type="submission" date="2018-06" db="EMBL/GenBank/DDBJ databases">
        <authorList>
            <consortium name="Pathogen Informatics"/>
            <person name="Doyle S."/>
        </authorList>
    </citation>
    <scope>NUCLEOTIDE SEQUENCE [LARGE SCALE GENOMIC DNA]</scope>
    <source>
        <strain evidence="1 2">NCTC11842</strain>
    </source>
</reference>
<sequence>MRSLFAKAKTAIYVSEPDLQASLDHLPALPYSKVDSTPRAWDRKALFVELQGQVNKGAFQKVRDMHAIGPGVWALVMMEAV</sequence>
<dbReference type="AlphaFoldDB" id="A0A2X2CAV8"/>
<organism evidence="1 2">
    <name type="scientific">Pseudomonas luteola</name>
    <dbReference type="NCBI Taxonomy" id="47886"/>
    <lineage>
        <taxon>Bacteria</taxon>
        <taxon>Pseudomonadati</taxon>
        <taxon>Pseudomonadota</taxon>
        <taxon>Gammaproteobacteria</taxon>
        <taxon>Pseudomonadales</taxon>
        <taxon>Pseudomonadaceae</taxon>
        <taxon>Pseudomonas</taxon>
    </lineage>
</organism>
<evidence type="ECO:0000313" key="2">
    <source>
        <dbReference type="Proteomes" id="UP000250443"/>
    </source>
</evidence>
<accession>A0A2X2CAV8</accession>
<dbReference type="Proteomes" id="UP000250443">
    <property type="component" value="Unassembled WGS sequence"/>
</dbReference>
<proteinExistence type="predicted"/>
<dbReference type="RefSeq" id="WP_074829954.1">
    <property type="nucleotide sequence ID" value="NZ_DAMAAI010000020.1"/>
</dbReference>
<name>A0A2X2CAV8_PSELU</name>
<protein>
    <submittedName>
        <fullName evidence="1">Uncharacterized protein</fullName>
    </submittedName>
</protein>